<feature type="transmembrane region" description="Helical" evidence="1">
    <location>
        <begin position="178"/>
        <end position="209"/>
    </location>
</feature>
<evidence type="ECO:0000313" key="2">
    <source>
        <dbReference type="EMBL" id="USR91624.1"/>
    </source>
</evidence>
<dbReference type="EMBL" id="CP098611">
    <property type="protein sequence ID" value="USR91624.1"/>
    <property type="molecule type" value="Genomic_DNA"/>
</dbReference>
<accession>A0ABY5AQX7</accession>
<feature type="transmembrane region" description="Helical" evidence="1">
    <location>
        <begin position="69"/>
        <end position="89"/>
    </location>
</feature>
<feature type="transmembrane region" description="Helical" evidence="1">
    <location>
        <begin position="215"/>
        <end position="237"/>
    </location>
</feature>
<feature type="transmembrane region" description="Helical" evidence="1">
    <location>
        <begin position="32"/>
        <end position="49"/>
    </location>
</feature>
<evidence type="ECO:0000313" key="3">
    <source>
        <dbReference type="Proteomes" id="UP001056708"/>
    </source>
</evidence>
<keyword evidence="1" id="KW-0472">Membrane</keyword>
<reference evidence="2" key="1">
    <citation type="submission" date="2022-06" db="EMBL/GenBank/DDBJ databases">
        <title>Genome sequence of Phormidium yuhuli AB48 isolated from an industrial photobioreactor environment.</title>
        <authorList>
            <person name="Qiu Y."/>
            <person name="Noonan A.J.C."/>
            <person name="Dofher K."/>
            <person name="Koch M."/>
            <person name="Kieft B."/>
            <person name="Lin X."/>
            <person name="Ziels R.M."/>
            <person name="Hallam S.J."/>
        </authorList>
    </citation>
    <scope>NUCLEOTIDE SEQUENCE</scope>
    <source>
        <strain evidence="2">AB48</strain>
    </source>
</reference>
<name>A0ABY5AQX7_9CYAN</name>
<organism evidence="2 3">
    <name type="scientific">Phormidium yuhuli AB48</name>
    <dbReference type="NCBI Taxonomy" id="2940671"/>
    <lineage>
        <taxon>Bacteria</taxon>
        <taxon>Bacillati</taxon>
        <taxon>Cyanobacteriota</taxon>
        <taxon>Cyanophyceae</taxon>
        <taxon>Oscillatoriophycideae</taxon>
        <taxon>Oscillatoriales</taxon>
        <taxon>Oscillatoriaceae</taxon>
        <taxon>Phormidium</taxon>
        <taxon>Phormidium yuhuli</taxon>
    </lineage>
</organism>
<dbReference type="Proteomes" id="UP001056708">
    <property type="component" value="Chromosome"/>
</dbReference>
<keyword evidence="1" id="KW-0812">Transmembrane</keyword>
<feature type="transmembrane region" description="Helical" evidence="1">
    <location>
        <begin position="110"/>
        <end position="131"/>
    </location>
</feature>
<keyword evidence="1" id="KW-1133">Transmembrane helix</keyword>
<feature type="transmembrane region" description="Helical" evidence="1">
    <location>
        <begin position="137"/>
        <end position="157"/>
    </location>
</feature>
<evidence type="ECO:0000256" key="1">
    <source>
        <dbReference type="SAM" id="Phobius"/>
    </source>
</evidence>
<dbReference type="RefSeq" id="WP_252663643.1">
    <property type="nucleotide sequence ID" value="NZ_CP098611.1"/>
</dbReference>
<keyword evidence="3" id="KW-1185">Reference proteome</keyword>
<gene>
    <name evidence="2" type="ORF">NEA10_02540</name>
</gene>
<sequence length="247" mass="27126">MTKQQTLKNPRLDVGDYFDIGWSIFKDNLSNFLVLVLVIDIPIAILQILSPTPDNSGEFGIGASPTSLLVVSATIVLSIVGFVSALILTESAVLNRPIEIFEVIQQGFSRFLPSFLLTLVGGIIIILGFVLFLIPGFYLMTLFYFSLDAVALRGCGLDSLSYSRNLVKGQWWKIFGRSFLLGTVFLIVFFGLAFGLGFASIVTSAIPLLPELMELASAFVLGLCSYLFLTILTVFFLNVDYVRNPTP</sequence>
<proteinExistence type="predicted"/>
<protein>
    <recommendedName>
        <fullName evidence="4">Glycerophosphoryl diester phosphodiesterase membrane domain-containing protein</fullName>
    </recommendedName>
</protein>
<evidence type="ECO:0008006" key="4">
    <source>
        <dbReference type="Google" id="ProtNLM"/>
    </source>
</evidence>